<feature type="compositionally biased region" description="Low complexity" evidence="7">
    <location>
        <begin position="261"/>
        <end position="278"/>
    </location>
</feature>
<name>A0A2N8PPV3_STRNR</name>
<gene>
    <name evidence="9" type="ORF">AOB60_06840</name>
</gene>
<reference evidence="10" key="1">
    <citation type="submission" date="2015-09" db="EMBL/GenBank/DDBJ databases">
        <authorList>
            <person name="Graham D.E."/>
            <person name="Mahan K.M."/>
            <person name="Klingeman D.M."/>
            <person name="Fida T."/>
            <person name="Giannone R.J."/>
            <person name="Hettich R.L."/>
            <person name="Parry R.J."/>
            <person name="Spain J.C."/>
        </authorList>
    </citation>
    <scope>NUCLEOTIDE SEQUENCE [LARGE SCALE GENOMIC DNA]</scope>
    <source>
        <strain evidence="10">JCM 4701</strain>
    </source>
</reference>
<dbReference type="PROSITE" id="PS50011">
    <property type="entry name" value="PROTEIN_KINASE_DOM"/>
    <property type="match status" value="1"/>
</dbReference>
<evidence type="ECO:0000256" key="2">
    <source>
        <dbReference type="ARBA" id="ARBA00022527"/>
    </source>
</evidence>
<dbReference type="InterPro" id="IPR002372">
    <property type="entry name" value="PQQ_rpt_dom"/>
</dbReference>
<dbReference type="InterPro" id="IPR008271">
    <property type="entry name" value="Ser/Thr_kinase_AS"/>
</dbReference>
<dbReference type="Pfam" id="PF13360">
    <property type="entry name" value="PQQ_2"/>
    <property type="match status" value="2"/>
</dbReference>
<dbReference type="SMART" id="SM00220">
    <property type="entry name" value="S_TKc"/>
    <property type="match status" value="1"/>
</dbReference>
<dbReference type="SMART" id="SM00564">
    <property type="entry name" value="PQQ"/>
    <property type="match status" value="8"/>
</dbReference>
<keyword evidence="3" id="KW-0808">Transferase</keyword>
<dbReference type="InterPro" id="IPR018391">
    <property type="entry name" value="PQQ_b-propeller_rpt"/>
</dbReference>
<feature type="region of interest" description="Disordered" evidence="7">
    <location>
        <begin position="258"/>
        <end position="317"/>
    </location>
</feature>
<protein>
    <recommendedName>
        <fullName evidence="1">non-specific serine/threonine protein kinase</fullName>
        <ecNumber evidence="1">2.7.11.1</ecNumber>
    </recommendedName>
</protein>
<sequence length="711" mass="73785">MGEVWEGRDQVIGRRVAVKLLPDQKHGTAADLFFREARTAGGLNHRGVVTIHDLGRDPRDDTLYLVMEYVAGRNLADVLHADGPPPPATSVEWAAQTAAALAAAHEAGVVHRDLKPANLMLTGGGEVKVLDFGIARFMAATDKASQVMGTLAYMAPERFAEHSGDARSDLYAFGCVLHELLTGETPFRSGDPASVMMAHLNKAPDAPSSLRAGLPVGLDALVLRLLAKEPADRPQSAAAVHDELRSLDLASVQVRTLTERAPAAPSRPSTAPATAPAAPGTPPAPAGPPPYGPSTPGQPPAAHQLPTQTAAPFVPGTTPVAAGGPAALSRRRALLLGLGGATALAVGGTALATLRTGGDKAPPKPKVQPWQHDVKENNNGNPTKLTVADGILYVATSSTVIALDARTGGKRWDGPSDFSPQLPAVADGTVYVGGLGGDEGLWALDAHGRKKWTFPSTDLVGSRPAVSGGIVYFSSRDKHVYAVHTDSGRKVWSHPLGDKISCSPTVADGTVYIGCGGRDKALYALDAASGAKKWAFPVGYGFTTGGTVNPTPVVSGGLVYAIADDQTLYAIHADRGTKKWSVPLEGQSLHLAGDTLYVGSGNELGLVHALDPSTGNKKWTLENDHSTPISTQLAVAGGLVFVGDTMDPEGTIHAFDTDDGSKRWSTPTSTGQSKQWMGDDVVTAYGFVYVATAAGVVALDAATGKAPAPVY</sequence>
<dbReference type="Gene3D" id="1.10.510.10">
    <property type="entry name" value="Transferase(Phosphotransferase) domain 1"/>
    <property type="match status" value="1"/>
</dbReference>
<dbReference type="Gene3D" id="2.130.10.10">
    <property type="entry name" value="YVTN repeat-like/Quinoprotein amine dehydrogenase"/>
    <property type="match status" value="3"/>
</dbReference>
<dbReference type="InterPro" id="IPR011009">
    <property type="entry name" value="Kinase-like_dom_sf"/>
</dbReference>
<evidence type="ECO:0000313" key="9">
    <source>
        <dbReference type="EMBL" id="PNE43020.1"/>
    </source>
</evidence>
<dbReference type="PANTHER" id="PTHR43289:SF6">
    <property type="entry name" value="SERINE_THREONINE-PROTEIN KINASE NEKL-3"/>
    <property type="match status" value="1"/>
</dbReference>
<feature type="compositionally biased region" description="Pro residues" evidence="7">
    <location>
        <begin position="279"/>
        <end position="299"/>
    </location>
</feature>
<dbReference type="GO" id="GO:0004674">
    <property type="term" value="F:protein serine/threonine kinase activity"/>
    <property type="evidence" value="ECO:0007669"/>
    <property type="project" value="UniProtKB-KW"/>
</dbReference>
<dbReference type="EMBL" id="LJSN01000002">
    <property type="protein sequence ID" value="PNE43020.1"/>
    <property type="molecule type" value="Genomic_DNA"/>
</dbReference>
<dbReference type="EC" id="2.7.11.1" evidence="1"/>
<evidence type="ECO:0000313" key="10">
    <source>
        <dbReference type="Proteomes" id="UP000236047"/>
    </source>
</evidence>
<dbReference type="CDD" id="cd14014">
    <property type="entry name" value="STKc_PknB_like"/>
    <property type="match status" value="1"/>
</dbReference>
<dbReference type="Gene3D" id="3.30.200.20">
    <property type="entry name" value="Phosphorylase Kinase, domain 1"/>
    <property type="match status" value="1"/>
</dbReference>
<evidence type="ECO:0000259" key="8">
    <source>
        <dbReference type="PROSITE" id="PS50011"/>
    </source>
</evidence>
<dbReference type="AlphaFoldDB" id="A0A2N8PPV3"/>
<evidence type="ECO:0000256" key="3">
    <source>
        <dbReference type="ARBA" id="ARBA00022679"/>
    </source>
</evidence>
<evidence type="ECO:0000256" key="1">
    <source>
        <dbReference type="ARBA" id="ARBA00012513"/>
    </source>
</evidence>
<accession>A0A2N8PPV3</accession>
<dbReference type="InterPro" id="IPR000719">
    <property type="entry name" value="Prot_kinase_dom"/>
</dbReference>
<keyword evidence="10" id="KW-1185">Reference proteome</keyword>
<dbReference type="SUPFAM" id="SSF56112">
    <property type="entry name" value="Protein kinase-like (PK-like)"/>
    <property type="match status" value="1"/>
</dbReference>
<dbReference type="Proteomes" id="UP000236047">
    <property type="component" value="Unassembled WGS sequence"/>
</dbReference>
<evidence type="ECO:0000256" key="6">
    <source>
        <dbReference type="ARBA" id="ARBA00022840"/>
    </source>
</evidence>
<keyword evidence="6" id="KW-0067">ATP-binding</keyword>
<dbReference type="GO" id="GO:0005524">
    <property type="term" value="F:ATP binding"/>
    <property type="evidence" value="ECO:0007669"/>
    <property type="project" value="UniProtKB-KW"/>
</dbReference>
<evidence type="ECO:0000256" key="4">
    <source>
        <dbReference type="ARBA" id="ARBA00022741"/>
    </source>
</evidence>
<dbReference type="SUPFAM" id="SSF50998">
    <property type="entry name" value="Quinoprotein alcohol dehydrogenase-like"/>
    <property type="match status" value="2"/>
</dbReference>
<dbReference type="InterPro" id="IPR015943">
    <property type="entry name" value="WD40/YVTN_repeat-like_dom_sf"/>
</dbReference>
<proteinExistence type="predicted"/>
<dbReference type="FunFam" id="1.10.510.10:FF:000021">
    <property type="entry name" value="Serine/threonine protein kinase"/>
    <property type="match status" value="1"/>
</dbReference>
<dbReference type="Pfam" id="PF00069">
    <property type="entry name" value="Pkinase"/>
    <property type="match status" value="1"/>
</dbReference>
<dbReference type="InterPro" id="IPR011047">
    <property type="entry name" value="Quinoprotein_ADH-like_sf"/>
</dbReference>
<keyword evidence="4" id="KW-0547">Nucleotide-binding</keyword>
<dbReference type="PANTHER" id="PTHR43289">
    <property type="entry name" value="MITOGEN-ACTIVATED PROTEIN KINASE KINASE KINASE 20-RELATED"/>
    <property type="match status" value="1"/>
</dbReference>
<feature type="region of interest" description="Disordered" evidence="7">
    <location>
        <begin position="356"/>
        <end position="382"/>
    </location>
</feature>
<dbReference type="PROSITE" id="PS00108">
    <property type="entry name" value="PROTEIN_KINASE_ST"/>
    <property type="match status" value="1"/>
</dbReference>
<keyword evidence="2" id="KW-0723">Serine/threonine-protein kinase</keyword>
<comment type="caution">
    <text evidence="9">The sequence shown here is derived from an EMBL/GenBank/DDBJ whole genome shotgun (WGS) entry which is preliminary data.</text>
</comment>
<evidence type="ECO:0000256" key="5">
    <source>
        <dbReference type="ARBA" id="ARBA00022777"/>
    </source>
</evidence>
<organism evidence="9 10">
    <name type="scientific">Streptomyces noursei</name>
    <name type="common">Streptomyces albulus</name>
    <dbReference type="NCBI Taxonomy" id="1971"/>
    <lineage>
        <taxon>Bacteria</taxon>
        <taxon>Bacillati</taxon>
        <taxon>Actinomycetota</taxon>
        <taxon>Actinomycetes</taxon>
        <taxon>Kitasatosporales</taxon>
        <taxon>Streptomycetaceae</taxon>
        <taxon>Streptomyces</taxon>
    </lineage>
</organism>
<feature type="domain" description="Protein kinase" evidence="8">
    <location>
        <begin position="1"/>
        <end position="244"/>
    </location>
</feature>
<evidence type="ECO:0000256" key="7">
    <source>
        <dbReference type="SAM" id="MobiDB-lite"/>
    </source>
</evidence>
<keyword evidence="5" id="KW-0418">Kinase</keyword>